<dbReference type="PANTHER" id="PTHR35046">
    <property type="entry name" value="ZINC KNUCKLE (CCHC-TYPE) FAMILY PROTEIN"/>
    <property type="match status" value="1"/>
</dbReference>
<sequence>MIQMCILEWEKKVEYAIDGELLATRRALNMQAKEDDEVQRDNIFHMRCHVKNKVCSVIIDGGSCTNVASTVLVEKVNLPMTKHPRPYKLQWLNDCGEIKVNKQVLVSFSIGRYKDEVLCDVVPMHAGHLLLGRPWQYDRRVTHDGFKNRYSFVMEGKTITLAPLSPSDVKAAFFAKQPMFVLLYKDAYFNTKELNDSLPSVVKSLLQDFKDVFPDDVPNGLPPIRGIKHQIDFIPSATIPNRPAYRSNPNETKELQRQVEELMKKGHVRESMSPCAVPMLLVPKKDGTWPDGITIDEEKVKAIKEWPTPKNISKVRSFHGLASFYRRFIKDFSTIAAPEKLTGATLNYPTYDKEMYALHLKGQGKLNRRHAKWVEFLEMFPYVIKYKQGKENIVADALSRWYTLISTLSAKLLGFEHIKELYANDPDFANVFNACEKIAFDKFYRHEGFSKMTHFIPCHKIDNATNIADLFFKDIVRLHGIPRTIVSDCNVKFLSYFWKTLWGKLGTKLLFSTTCHPQTDGQTEVVNRTLSTLLRSIIQKNLKNWEECLSHVESAYNRSVHSATNCSPFEVVYSFNPLTPLDLLPLPIDEQARVDGKKKAKVVKQLHERVRQNIERRAEQYAKQANKGCKKVVFEPGDWVWVHMRKERFPAQRRSKLQPRGNGRFQVIVRINDNAYKLELLGQILLRTNPFEERRNDGNQDDSISTMSCDPLHTQGGPITRARAKTMREALNGLIEQIWVDNNIQQAN</sequence>
<proteinExistence type="predicted"/>
<evidence type="ECO:0000256" key="1">
    <source>
        <dbReference type="SAM" id="MobiDB-lite"/>
    </source>
</evidence>
<evidence type="ECO:0000313" key="3">
    <source>
        <dbReference type="EMBL" id="GKV11014.1"/>
    </source>
</evidence>
<comment type="caution">
    <text evidence="3">The sequence shown here is derived from an EMBL/GenBank/DDBJ whole genome shotgun (WGS) entry which is preliminary data.</text>
</comment>
<dbReference type="InterPro" id="IPR043502">
    <property type="entry name" value="DNA/RNA_pol_sf"/>
</dbReference>
<reference evidence="3 4" key="1">
    <citation type="journal article" date="2021" name="Commun. Biol.">
        <title>The genome of Shorea leprosula (Dipterocarpaceae) highlights the ecological relevance of drought in aseasonal tropical rainforests.</title>
        <authorList>
            <person name="Ng K.K.S."/>
            <person name="Kobayashi M.J."/>
            <person name="Fawcett J.A."/>
            <person name="Hatakeyama M."/>
            <person name="Paape T."/>
            <person name="Ng C.H."/>
            <person name="Ang C.C."/>
            <person name="Tnah L.H."/>
            <person name="Lee C.T."/>
            <person name="Nishiyama T."/>
            <person name="Sese J."/>
            <person name="O'Brien M.J."/>
            <person name="Copetti D."/>
            <person name="Mohd Noor M.I."/>
            <person name="Ong R.C."/>
            <person name="Putra M."/>
            <person name="Sireger I.Z."/>
            <person name="Indrioko S."/>
            <person name="Kosugi Y."/>
            <person name="Izuno A."/>
            <person name="Isagi Y."/>
            <person name="Lee S.L."/>
            <person name="Shimizu K.K."/>
        </authorList>
    </citation>
    <scope>NUCLEOTIDE SEQUENCE [LARGE SCALE GENOMIC DNA]</scope>
    <source>
        <strain evidence="3">214</strain>
    </source>
</reference>
<feature type="domain" description="Integrase catalytic" evidence="2">
    <location>
        <begin position="462"/>
        <end position="576"/>
    </location>
</feature>
<dbReference type="InterPro" id="IPR056924">
    <property type="entry name" value="SH3_Tf2-1"/>
</dbReference>
<feature type="region of interest" description="Disordered" evidence="1">
    <location>
        <begin position="692"/>
        <end position="717"/>
    </location>
</feature>
<dbReference type="EMBL" id="BPVZ01000033">
    <property type="protein sequence ID" value="GKV11014.1"/>
    <property type="molecule type" value="Genomic_DNA"/>
</dbReference>
<accession>A0AAV5J8S1</accession>
<dbReference type="InterPro" id="IPR012337">
    <property type="entry name" value="RNaseH-like_sf"/>
</dbReference>
<dbReference type="Gene3D" id="3.30.420.10">
    <property type="entry name" value="Ribonuclease H-like superfamily/Ribonuclease H"/>
    <property type="match status" value="1"/>
</dbReference>
<dbReference type="SUPFAM" id="SSF53098">
    <property type="entry name" value="Ribonuclease H-like"/>
    <property type="match status" value="1"/>
</dbReference>
<dbReference type="SUPFAM" id="SSF56672">
    <property type="entry name" value="DNA/RNA polymerases"/>
    <property type="match status" value="1"/>
</dbReference>
<dbReference type="Proteomes" id="UP001054252">
    <property type="component" value="Unassembled WGS sequence"/>
</dbReference>
<dbReference type="Gene3D" id="3.10.10.10">
    <property type="entry name" value="HIV Type 1 Reverse Transcriptase, subunit A, domain 1"/>
    <property type="match status" value="1"/>
</dbReference>
<organism evidence="3 4">
    <name type="scientific">Rubroshorea leprosula</name>
    <dbReference type="NCBI Taxonomy" id="152421"/>
    <lineage>
        <taxon>Eukaryota</taxon>
        <taxon>Viridiplantae</taxon>
        <taxon>Streptophyta</taxon>
        <taxon>Embryophyta</taxon>
        <taxon>Tracheophyta</taxon>
        <taxon>Spermatophyta</taxon>
        <taxon>Magnoliopsida</taxon>
        <taxon>eudicotyledons</taxon>
        <taxon>Gunneridae</taxon>
        <taxon>Pentapetalae</taxon>
        <taxon>rosids</taxon>
        <taxon>malvids</taxon>
        <taxon>Malvales</taxon>
        <taxon>Dipterocarpaceae</taxon>
        <taxon>Rubroshorea</taxon>
    </lineage>
</organism>
<dbReference type="GO" id="GO:0003676">
    <property type="term" value="F:nucleic acid binding"/>
    <property type="evidence" value="ECO:0007669"/>
    <property type="project" value="InterPro"/>
</dbReference>
<dbReference type="InterPro" id="IPR036397">
    <property type="entry name" value="RNaseH_sf"/>
</dbReference>
<dbReference type="GO" id="GO:0015074">
    <property type="term" value="P:DNA integration"/>
    <property type="evidence" value="ECO:0007669"/>
    <property type="project" value="InterPro"/>
</dbReference>
<dbReference type="Gene3D" id="2.40.70.10">
    <property type="entry name" value="Acid Proteases"/>
    <property type="match status" value="1"/>
</dbReference>
<dbReference type="CDD" id="cd00303">
    <property type="entry name" value="retropepsin_like"/>
    <property type="match status" value="1"/>
</dbReference>
<keyword evidence="4" id="KW-1185">Reference proteome</keyword>
<evidence type="ECO:0000313" key="4">
    <source>
        <dbReference type="Proteomes" id="UP001054252"/>
    </source>
</evidence>
<dbReference type="InterPro" id="IPR001584">
    <property type="entry name" value="Integrase_cat-core"/>
</dbReference>
<dbReference type="PANTHER" id="PTHR35046:SF9">
    <property type="entry name" value="RNA-DIRECTED DNA POLYMERASE"/>
    <property type="match status" value="1"/>
</dbReference>
<dbReference type="InterPro" id="IPR021109">
    <property type="entry name" value="Peptidase_aspartic_dom_sf"/>
</dbReference>
<dbReference type="AlphaFoldDB" id="A0AAV5J8S1"/>
<gene>
    <name evidence="3" type="ORF">SLEP1_g22303</name>
</gene>
<evidence type="ECO:0000259" key="2">
    <source>
        <dbReference type="PROSITE" id="PS50994"/>
    </source>
</evidence>
<dbReference type="Pfam" id="PF24626">
    <property type="entry name" value="SH3_Tf2-1"/>
    <property type="match status" value="1"/>
</dbReference>
<dbReference type="PROSITE" id="PS50994">
    <property type="entry name" value="INTEGRASE"/>
    <property type="match status" value="1"/>
</dbReference>
<protein>
    <recommendedName>
        <fullName evidence="2">Integrase catalytic domain-containing protein</fullName>
    </recommendedName>
</protein>
<name>A0AAV5J8S1_9ROSI</name>